<evidence type="ECO:0000313" key="2">
    <source>
        <dbReference type="EMBL" id="MCV9927938.1"/>
    </source>
</evidence>
<feature type="signal peptide" evidence="1">
    <location>
        <begin position="1"/>
        <end position="19"/>
    </location>
</feature>
<accession>A0A9X2ZHT5</accession>
<dbReference type="Proteomes" id="UP001151079">
    <property type="component" value="Unassembled WGS sequence"/>
</dbReference>
<dbReference type="AlphaFoldDB" id="A0A9X2ZHT5"/>
<organism evidence="2 3">
    <name type="scientific">Flavobacterium shii</name>
    <dbReference type="NCBI Taxonomy" id="2987687"/>
    <lineage>
        <taxon>Bacteria</taxon>
        <taxon>Pseudomonadati</taxon>
        <taxon>Bacteroidota</taxon>
        <taxon>Flavobacteriia</taxon>
        <taxon>Flavobacteriales</taxon>
        <taxon>Flavobacteriaceae</taxon>
        <taxon>Flavobacterium</taxon>
    </lineage>
</organism>
<gene>
    <name evidence="2" type="ORF">OIU83_09755</name>
</gene>
<comment type="caution">
    <text evidence="2">The sequence shown here is derived from an EMBL/GenBank/DDBJ whole genome shotgun (WGS) entry which is preliminary data.</text>
</comment>
<dbReference type="InterPro" id="IPR036291">
    <property type="entry name" value="NAD(P)-bd_dom_sf"/>
</dbReference>
<protein>
    <submittedName>
        <fullName evidence="2">SDR family NAD(P)-dependent oxidoreductase</fullName>
    </submittedName>
</protein>
<dbReference type="Gene3D" id="3.40.50.720">
    <property type="entry name" value="NAD(P)-binding Rossmann-like Domain"/>
    <property type="match status" value="1"/>
</dbReference>
<keyword evidence="1" id="KW-0732">Signal</keyword>
<reference evidence="2" key="1">
    <citation type="submission" date="2022-10" db="EMBL/GenBank/DDBJ databases">
        <title>Two novel species of Flavobacterium.</title>
        <authorList>
            <person name="Liu Q."/>
            <person name="Xin Y.-H."/>
        </authorList>
    </citation>
    <scope>NUCLEOTIDE SEQUENCE</scope>
    <source>
        <strain evidence="2">LS1R49</strain>
    </source>
</reference>
<dbReference type="RefSeq" id="WP_264206070.1">
    <property type="nucleotide sequence ID" value="NZ_JAOZEW010000009.1"/>
</dbReference>
<sequence length="276" mass="30747">MTKISILGCGWLGFPLAKAIITTGFSVNGSTTSTEKLSILEESGINPFLININRNEENPPFGKSTSGQIEAFLNESSILIIDIPPKLRGENADNFVDKINFLIPLIEKSTIEKVLFISSTSVYGESDLLITEETKPDADTESGKQLIIAETLLQSNFTFKTTVLRFGGLIDEDRNPIKFLAGKENVENPDAPINFIHQEDCIGIILKIIDSESWNQTFNAVAPFHPTREKYYTQKAIEKNLAVPTFSHEKESAKKIISSTKIETVLDYSFKKVQRL</sequence>
<feature type="chain" id="PRO_5040877429" evidence="1">
    <location>
        <begin position="20"/>
        <end position="276"/>
    </location>
</feature>
<dbReference type="EMBL" id="JAOZEW010000009">
    <property type="protein sequence ID" value="MCV9927938.1"/>
    <property type="molecule type" value="Genomic_DNA"/>
</dbReference>
<name>A0A9X2ZHT5_9FLAO</name>
<dbReference type="SUPFAM" id="SSF51735">
    <property type="entry name" value="NAD(P)-binding Rossmann-fold domains"/>
    <property type="match status" value="1"/>
</dbReference>
<evidence type="ECO:0000313" key="3">
    <source>
        <dbReference type="Proteomes" id="UP001151079"/>
    </source>
</evidence>
<proteinExistence type="predicted"/>
<evidence type="ECO:0000256" key="1">
    <source>
        <dbReference type="SAM" id="SignalP"/>
    </source>
</evidence>
<keyword evidence="3" id="KW-1185">Reference proteome</keyword>